<dbReference type="CDD" id="cd06558">
    <property type="entry name" value="crotonase-like"/>
    <property type="match status" value="1"/>
</dbReference>
<dbReference type="GO" id="GO:0005739">
    <property type="term" value="C:mitochondrion"/>
    <property type="evidence" value="ECO:0007669"/>
    <property type="project" value="UniProtKB-SubCell"/>
</dbReference>
<dbReference type="NCBIfam" id="NF004127">
    <property type="entry name" value="PRK05617.1"/>
    <property type="match status" value="1"/>
</dbReference>
<keyword evidence="7" id="KW-0101">Branched-chain amino acid catabolism</keyword>
<evidence type="ECO:0000256" key="11">
    <source>
        <dbReference type="ARBA" id="ARBA00031181"/>
    </source>
</evidence>
<dbReference type="PANTHER" id="PTHR43176:SF3">
    <property type="entry name" value="3-HYDROXYISOBUTYRYL-COA HYDROLASE, MITOCHONDRIAL"/>
    <property type="match status" value="1"/>
</dbReference>
<gene>
    <name evidence="13" type="primary">HIBCH</name>
</gene>
<evidence type="ECO:0000256" key="6">
    <source>
        <dbReference type="ARBA" id="ARBA00016714"/>
    </source>
</evidence>
<dbReference type="InterPro" id="IPR029045">
    <property type="entry name" value="ClpP/crotonase-like_dom_sf"/>
</dbReference>
<dbReference type="Gene3D" id="3.90.226.10">
    <property type="entry name" value="2-enoyl-CoA Hydratase, Chain A, domain 1"/>
    <property type="match status" value="1"/>
</dbReference>
<evidence type="ECO:0000256" key="10">
    <source>
        <dbReference type="ARBA" id="ARBA00024871"/>
    </source>
</evidence>
<comment type="pathway">
    <text evidence="3">Amino-acid degradation; L-valine degradation.</text>
</comment>
<protein>
    <recommendedName>
        <fullName evidence="6">3-hydroxyisobutyryl-CoA hydrolase, mitochondrial</fullName>
        <ecNumber evidence="5">3.1.2.4</ecNumber>
    </recommendedName>
    <alternativeName>
        <fullName evidence="11">3-hydroxyisobutyryl-coenzyme A hydrolase</fullName>
    </alternativeName>
</protein>
<evidence type="ECO:0000313" key="13">
    <source>
        <dbReference type="EMBL" id="CDG69437.1"/>
    </source>
</evidence>
<dbReference type="EC" id="3.1.2.4" evidence="5"/>
<name>T2MBV8_HYDVU</name>
<sequence length="381" mass="42955">MFSPINVRILKNCLKLPFRFFSVTKNLCSNSEDEVLFEIHNRTGLITLNRPKALNALNLNMVRTIHPVIKEWESNPLIEAIVMKGAGSKAFCAGGDVRAIAEGGPGCELSQVFFREEYRLNSEIGNLKTPFVALIDGITMGGGVGLSVHGKNRVASENTLFAMPETAIGFFPDVGGGYFLPRLKGKLGLFLALTGHRLKGRDVYFAGIATHYVTANQIPYLEEEILKLNKPADRIQELLNSYHKKCDDYNTHFSLNQHLETIDNTFSAPTLEEIFLRLQENKSDWSKKQFEVLKKLSPLSLKVTMKQIEKGAALSLNDVLKMEYRISQRFMEGRDFFEGIRSVLVDRDNSPKWQHKSLDEVSEDLVSSFFTSLPFGRELTI</sequence>
<dbReference type="EMBL" id="HAAD01003205">
    <property type="protein sequence ID" value="CDG69437.1"/>
    <property type="molecule type" value="mRNA"/>
</dbReference>
<feature type="domain" description="Enoyl-CoA hydratase/isomerase" evidence="12">
    <location>
        <begin position="44"/>
        <end position="370"/>
    </location>
</feature>
<dbReference type="InterPro" id="IPR045004">
    <property type="entry name" value="ECH_dom"/>
</dbReference>
<accession>T2MBV8</accession>
<keyword evidence="9" id="KW-0496">Mitochondrion</keyword>
<evidence type="ECO:0000259" key="12">
    <source>
        <dbReference type="Pfam" id="PF16113"/>
    </source>
</evidence>
<dbReference type="InterPro" id="IPR032259">
    <property type="entry name" value="HIBYL-CoA-H"/>
</dbReference>
<evidence type="ECO:0000256" key="5">
    <source>
        <dbReference type="ARBA" id="ARBA00011915"/>
    </source>
</evidence>
<reference evidence="13" key="1">
    <citation type="journal article" date="2013" name="Genome Biol. Evol.">
        <title>Punctuated emergences of genetic and phenotypic innovations in eumetazoan, bilaterian, euteleostome, and hominidae ancestors.</title>
        <authorList>
            <person name="Wenger Y."/>
            <person name="Galliot B."/>
        </authorList>
    </citation>
    <scope>NUCLEOTIDE SEQUENCE</scope>
    <source>
        <tissue evidence="13">Whole animals</tissue>
    </source>
</reference>
<dbReference type="UniPathway" id="UPA00362"/>
<dbReference type="Pfam" id="PF16113">
    <property type="entry name" value="ECH_2"/>
    <property type="match status" value="1"/>
</dbReference>
<evidence type="ECO:0000256" key="4">
    <source>
        <dbReference type="ARBA" id="ARBA00005254"/>
    </source>
</evidence>
<dbReference type="GO" id="GO:0006574">
    <property type="term" value="P:L-valine catabolic process"/>
    <property type="evidence" value="ECO:0007669"/>
    <property type="project" value="UniProtKB-UniPathway"/>
</dbReference>
<comment type="subcellular location">
    <subcellularLocation>
        <location evidence="2">Mitochondrion</location>
    </subcellularLocation>
</comment>
<dbReference type="PANTHER" id="PTHR43176">
    <property type="entry name" value="3-HYDROXYISOBUTYRYL-COA HYDROLASE-RELATED"/>
    <property type="match status" value="1"/>
</dbReference>
<comment type="function">
    <text evidence="10">Hydrolyzes 3-hydroxyisobutyryl-CoA (HIBYL-CoA), a saline catabolite. Has high activity toward isobutyryl-CoA. Could be an isobutyryl-CoA dehydrogenase that functions in valine catabolism. Also hydrolyzes 3-hydroxypropanoyl-CoA.</text>
</comment>
<dbReference type="GO" id="GO:0003860">
    <property type="term" value="F:3-hydroxyisobutyryl-CoA hydrolase activity"/>
    <property type="evidence" value="ECO:0007669"/>
    <property type="project" value="UniProtKB-EC"/>
</dbReference>
<evidence type="ECO:0000256" key="8">
    <source>
        <dbReference type="ARBA" id="ARBA00022801"/>
    </source>
</evidence>
<dbReference type="FunFam" id="3.90.226.10:FF:000026">
    <property type="entry name" value="3-hydroxyisobutyryl-CoA hydrolase, mitochondrial"/>
    <property type="match status" value="1"/>
</dbReference>
<organism evidence="13">
    <name type="scientific">Hydra vulgaris</name>
    <name type="common">Hydra</name>
    <name type="synonym">Hydra attenuata</name>
    <dbReference type="NCBI Taxonomy" id="6087"/>
    <lineage>
        <taxon>Eukaryota</taxon>
        <taxon>Metazoa</taxon>
        <taxon>Cnidaria</taxon>
        <taxon>Hydrozoa</taxon>
        <taxon>Hydroidolina</taxon>
        <taxon>Anthoathecata</taxon>
        <taxon>Aplanulata</taxon>
        <taxon>Hydridae</taxon>
        <taxon>Hydra</taxon>
    </lineage>
</organism>
<comment type="similarity">
    <text evidence="4">Belongs to the enoyl-CoA hydratase/isomerase family.</text>
</comment>
<evidence type="ECO:0000256" key="9">
    <source>
        <dbReference type="ARBA" id="ARBA00023128"/>
    </source>
</evidence>
<dbReference type="AlphaFoldDB" id="T2MBV8"/>
<evidence type="ECO:0000256" key="1">
    <source>
        <dbReference type="ARBA" id="ARBA00001709"/>
    </source>
</evidence>
<evidence type="ECO:0000256" key="7">
    <source>
        <dbReference type="ARBA" id="ARBA00022456"/>
    </source>
</evidence>
<evidence type="ECO:0000256" key="2">
    <source>
        <dbReference type="ARBA" id="ARBA00004173"/>
    </source>
</evidence>
<dbReference type="OrthoDB" id="1737613at2759"/>
<comment type="catalytic activity">
    <reaction evidence="1">
        <text>3-hydroxy-2-methylpropanoyl-CoA + H2O = 3-hydroxy-2-methylpropanoate + CoA + H(+)</text>
        <dbReference type="Rhea" id="RHEA:20888"/>
        <dbReference type="ChEBI" id="CHEBI:11805"/>
        <dbReference type="ChEBI" id="CHEBI:15377"/>
        <dbReference type="ChEBI" id="CHEBI:15378"/>
        <dbReference type="ChEBI" id="CHEBI:57287"/>
        <dbReference type="ChEBI" id="CHEBI:57340"/>
        <dbReference type="EC" id="3.1.2.4"/>
    </reaction>
</comment>
<keyword evidence="8 13" id="KW-0378">Hydrolase</keyword>
<evidence type="ECO:0000256" key="3">
    <source>
        <dbReference type="ARBA" id="ARBA00005109"/>
    </source>
</evidence>
<proteinExistence type="evidence at transcript level"/>
<dbReference type="SUPFAM" id="SSF52096">
    <property type="entry name" value="ClpP/crotonase"/>
    <property type="match status" value="1"/>
</dbReference>